<dbReference type="SUPFAM" id="SSF53187">
    <property type="entry name" value="Zn-dependent exopeptidases"/>
    <property type="match status" value="1"/>
</dbReference>
<feature type="chain" id="PRO_5009027751" description="Peptide hydrolase" evidence="9">
    <location>
        <begin position="21"/>
        <end position="407"/>
    </location>
</feature>
<evidence type="ECO:0000313" key="11">
    <source>
        <dbReference type="EMBL" id="ODV80855.1"/>
    </source>
</evidence>
<dbReference type="InterPro" id="IPR007484">
    <property type="entry name" value="Peptidase_M28"/>
</dbReference>
<evidence type="ECO:0000256" key="1">
    <source>
        <dbReference type="ARBA" id="ARBA00001947"/>
    </source>
</evidence>
<organism evidence="11 12">
    <name type="scientific">Suhomyces tanzawaensis NRRL Y-17324</name>
    <dbReference type="NCBI Taxonomy" id="984487"/>
    <lineage>
        <taxon>Eukaryota</taxon>
        <taxon>Fungi</taxon>
        <taxon>Dikarya</taxon>
        <taxon>Ascomycota</taxon>
        <taxon>Saccharomycotina</taxon>
        <taxon>Pichiomycetes</taxon>
        <taxon>Debaryomycetaceae</taxon>
        <taxon>Suhomyces</taxon>
    </lineage>
</organism>
<dbReference type="GO" id="GO:0046872">
    <property type="term" value="F:metal ion binding"/>
    <property type="evidence" value="ECO:0007669"/>
    <property type="project" value="UniProtKB-KW"/>
</dbReference>
<dbReference type="FunFam" id="3.40.630.10:FF:000042">
    <property type="entry name" value="Peptide hydrolase"/>
    <property type="match status" value="1"/>
</dbReference>
<reference evidence="12" key="1">
    <citation type="submission" date="2016-05" db="EMBL/GenBank/DDBJ databases">
        <title>Comparative genomics of biotechnologically important yeasts.</title>
        <authorList>
            <consortium name="DOE Joint Genome Institute"/>
            <person name="Riley R."/>
            <person name="Haridas S."/>
            <person name="Wolfe K.H."/>
            <person name="Lopes M.R."/>
            <person name="Hittinger C.T."/>
            <person name="Goker M."/>
            <person name="Salamov A."/>
            <person name="Wisecaver J."/>
            <person name="Long T.M."/>
            <person name="Aerts A.L."/>
            <person name="Barry K."/>
            <person name="Choi C."/>
            <person name="Clum A."/>
            <person name="Coughlan A.Y."/>
            <person name="Deshpande S."/>
            <person name="Douglass A.P."/>
            <person name="Hanson S.J."/>
            <person name="Klenk H.-P."/>
            <person name="Labutti K."/>
            <person name="Lapidus A."/>
            <person name="Lindquist E."/>
            <person name="Lipzen A."/>
            <person name="Meier-Kolthoff J.P."/>
            <person name="Ohm R.A."/>
            <person name="Otillar R.P."/>
            <person name="Pangilinan J."/>
            <person name="Peng Y."/>
            <person name="Rokas A."/>
            <person name="Rosa C.A."/>
            <person name="Scheuner C."/>
            <person name="Sibirny A.A."/>
            <person name="Slot J.C."/>
            <person name="Stielow J.B."/>
            <person name="Sun H."/>
            <person name="Kurtzman C.P."/>
            <person name="Blackwell M."/>
            <person name="Grigoriev I.V."/>
            <person name="Jeffries T.W."/>
        </authorList>
    </citation>
    <scope>NUCLEOTIDE SEQUENCE [LARGE SCALE GENOMIC DNA]</scope>
    <source>
        <strain evidence="12">NRRL Y-17324</strain>
    </source>
</reference>
<keyword evidence="4 9" id="KW-0479">Metal-binding</keyword>
<dbReference type="RefSeq" id="XP_020065977.1">
    <property type="nucleotide sequence ID" value="XM_020206564.1"/>
</dbReference>
<comment type="cofactor">
    <cofactor evidence="1">
        <name>Zn(2+)</name>
        <dbReference type="ChEBI" id="CHEBI:29105"/>
    </cofactor>
</comment>
<evidence type="ECO:0000256" key="7">
    <source>
        <dbReference type="ARBA" id="ARBA00022833"/>
    </source>
</evidence>
<evidence type="ECO:0000256" key="5">
    <source>
        <dbReference type="ARBA" id="ARBA00022729"/>
    </source>
</evidence>
<dbReference type="PANTHER" id="PTHR12147:SF56">
    <property type="entry name" value="AMINOPEPTIDASE YDR415C-RELATED"/>
    <property type="match status" value="1"/>
</dbReference>
<keyword evidence="2" id="KW-0031">Aminopeptidase</keyword>
<evidence type="ECO:0000256" key="6">
    <source>
        <dbReference type="ARBA" id="ARBA00022801"/>
    </source>
</evidence>
<feature type="domain" description="Peptidase M28" evidence="10">
    <location>
        <begin position="188"/>
        <end position="395"/>
    </location>
</feature>
<dbReference type="STRING" id="984487.A0A1E4SMY2"/>
<dbReference type="GO" id="GO:0004177">
    <property type="term" value="F:aminopeptidase activity"/>
    <property type="evidence" value="ECO:0007669"/>
    <property type="project" value="UniProtKB-KW"/>
</dbReference>
<keyword evidence="5 9" id="KW-0732">Signal</keyword>
<keyword evidence="3 9" id="KW-0645">Protease</keyword>
<evidence type="ECO:0000256" key="8">
    <source>
        <dbReference type="ARBA" id="ARBA00043962"/>
    </source>
</evidence>
<dbReference type="GO" id="GO:0008235">
    <property type="term" value="F:metalloexopeptidase activity"/>
    <property type="evidence" value="ECO:0007669"/>
    <property type="project" value="InterPro"/>
</dbReference>
<dbReference type="PANTHER" id="PTHR12147">
    <property type="entry name" value="METALLOPEPTIDASE M28 FAMILY MEMBER"/>
    <property type="match status" value="1"/>
</dbReference>
<name>A0A1E4SMY2_9ASCO</name>
<dbReference type="OrthoDB" id="2214at2759"/>
<dbReference type="GeneID" id="30980701"/>
<accession>A0A1E4SMY2</accession>
<gene>
    <name evidence="11" type="ORF">CANTADRAFT_20413</name>
</gene>
<comment type="similarity">
    <text evidence="8">Belongs to the peptidase M28 family. M28E subfamily.</text>
</comment>
<feature type="signal peptide" evidence="9">
    <location>
        <begin position="1"/>
        <end position="20"/>
    </location>
</feature>
<keyword evidence="6 9" id="KW-0378">Hydrolase</keyword>
<evidence type="ECO:0000256" key="3">
    <source>
        <dbReference type="ARBA" id="ARBA00022670"/>
    </source>
</evidence>
<dbReference type="AlphaFoldDB" id="A0A1E4SMY2"/>
<protein>
    <recommendedName>
        <fullName evidence="9">Peptide hydrolase</fullName>
        <ecNumber evidence="9">3.4.-.-</ecNumber>
    </recommendedName>
</protein>
<keyword evidence="12" id="KW-1185">Reference proteome</keyword>
<sequence length="407" mass="45567">MKLSVLLALATATAFPLSFSQWTNSESVSVSGEDVRLLKLGENDYQIASEEDKLNLRRQNINFIDVTNHISVEDALEKGLVGNNKVSWFHRIMNSKQVSSKKVFPVYNYPTEVKHEKKVRDLFGEIDVTRLQSNLAEFTSFYTRYYKSETGVESANWLHDKISEIVLSVDDKVTITKVQHDGWDQYSIVVSIPGEVTDKVILGAHQDSINLLLPNLLKAPGADDDGSGTVTVLEALNILVGQYAEGSFKPYNTLEFHFYSAEEGGLLGSYDVFSRYDATNETVVGMLQQDMTGSTEASIAKGVEPHFGLITDYVAPSITEFLKLIIDNYNDIPYHETACGYACSDHASAFEFGYPSGFLIESEFEYISKYVHTVLDTVDRIDFDHVTEHVKLSIAFAYELSLAKKLH</sequence>
<dbReference type="Pfam" id="PF04389">
    <property type="entry name" value="Peptidase_M28"/>
    <property type="match status" value="1"/>
</dbReference>
<evidence type="ECO:0000256" key="2">
    <source>
        <dbReference type="ARBA" id="ARBA00022438"/>
    </source>
</evidence>
<evidence type="ECO:0000259" key="10">
    <source>
        <dbReference type="Pfam" id="PF04389"/>
    </source>
</evidence>
<dbReference type="Proteomes" id="UP000094285">
    <property type="component" value="Unassembled WGS sequence"/>
</dbReference>
<dbReference type="InterPro" id="IPR045175">
    <property type="entry name" value="M28_fam"/>
</dbReference>
<dbReference type="GO" id="GO:0006508">
    <property type="term" value="P:proteolysis"/>
    <property type="evidence" value="ECO:0007669"/>
    <property type="project" value="UniProtKB-KW"/>
</dbReference>
<keyword evidence="7 9" id="KW-0862">Zinc</keyword>
<proteinExistence type="inferred from homology"/>
<dbReference type="EMBL" id="KV453910">
    <property type="protein sequence ID" value="ODV80855.1"/>
    <property type="molecule type" value="Genomic_DNA"/>
</dbReference>
<dbReference type="EC" id="3.4.-.-" evidence="9"/>
<evidence type="ECO:0000256" key="9">
    <source>
        <dbReference type="RuleBase" id="RU361240"/>
    </source>
</evidence>
<evidence type="ECO:0000256" key="4">
    <source>
        <dbReference type="ARBA" id="ARBA00022723"/>
    </source>
</evidence>
<dbReference type="Gene3D" id="3.40.630.10">
    <property type="entry name" value="Zn peptidases"/>
    <property type="match status" value="1"/>
</dbReference>
<evidence type="ECO:0000313" key="12">
    <source>
        <dbReference type="Proteomes" id="UP000094285"/>
    </source>
</evidence>